<dbReference type="EMBL" id="CP028103">
    <property type="protein sequence ID" value="AVQ30207.1"/>
    <property type="molecule type" value="Genomic_DNA"/>
</dbReference>
<evidence type="ECO:0000256" key="6">
    <source>
        <dbReference type="ARBA" id="ARBA00022989"/>
    </source>
</evidence>
<feature type="transmembrane region" description="Helical" evidence="8">
    <location>
        <begin position="269"/>
        <end position="287"/>
    </location>
</feature>
<keyword evidence="2" id="KW-1003">Cell membrane</keyword>
<feature type="domain" description="Glycosyltransferase RgtA/B/C/D-like" evidence="9">
    <location>
        <begin position="63"/>
        <end position="224"/>
    </location>
</feature>
<keyword evidence="3" id="KW-0328">Glycosyltransferase</keyword>
<accession>A0ABM6U1R2</accession>
<evidence type="ECO:0000313" key="11">
    <source>
        <dbReference type="Proteomes" id="UP000241238"/>
    </source>
</evidence>
<keyword evidence="6 8" id="KW-1133">Transmembrane helix</keyword>
<dbReference type="Pfam" id="PF13231">
    <property type="entry name" value="PMT_2"/>
    <property type="match status" value="1"/>
</dbReference>
<dbReference type="RefSeq" id="WP_005949195.1">
    <property type="nucleotide sequence ID" value="NZ_CP028103.1"/>
</dbReference>
<evidence type="ECO:0000256" key="8">
    <source>
        <dbReference type="SAM" id="Phobius"/>
    </source>
</evidence>
<feature type="transmembrane region" description="Helical" evidence="8">
    <location>
        <begin position="170"/>
        <end position="200"/>
    </location>
</feature>
<proteinExistence type="predicted"/>
<feature type="transmembrane region" description="Helical" evidence="8">
    <location>
        <begin position="116"/>
        <end position="136"/>
    </location>
</feature>
<keyword evidence="5 8" id="KW-0812">Transmembrane</keyword>
<evidence type="ECO:0000256" key="1">
    <source>
        <dbReference type="ARBA" id="ARBA00004651"/>
    </source>
</evidence>
<keyword evidence="11" id="KW-1185">Reference proteome</keyword>
<evidence type="ECO:0000256" key="5">
    <source>
        <dbReference type="ARBA" id="ARBA00022692"/>
    </source>
</evidence>
<feature type="transmembrane region" description="Helical" evidence="8">
    <location>
        <begin position="299"/>
        <end position="318"/>
    </location>
</feature>
<feature type="transmembrane region" description="Helical" evidence="8">
    <location>
        <begin position="212"/>
        <end position="231"/>
    </location>
</feature>
<evidence type="ECO:0000256" key="2">
    <source>
        <dbReference type="ARBA" id="ARBA00022475"/>
    </source>
</evidence>
<evidence type="ECO:0000259" key="9">
    <source>
        <dbReference type="Pfam" id="PF13231"/>
    </source>
</evidence>
<keyword evidence="4" id="KW-0808">Transferase</keyword>
<name>A0ABM6U1R2_FUSVA</name>
<dbReference type="PANTHER" id="PTHR33908:SF3">
    <property type="entry name" value="UNDECAPRENYL PHOSPHATE-ALPHA-4-AMINO-4-DEOXY-L-ARABINOSE ARABINOSYL TRANSFERASE"/>
    <property type="match status" value="1"/>
</dbReference>
<keyword evidence="7 8" id="KW-0472">Membrane</keyword>
<feature type="transmembrane region" description="Helical" evidence="8">
    <location>
        <begin position="324"/>
        <end position="341"/>
    </location>
</feature>
<feature type="transmembrane region" description="Helical" evidence="8">
    <location>
        <begin position="380"/>
        <end position="400"/>
    </location>
</feature>
<feature type="transmembrane region" description="Helical" evidence="8">
    <location>
        <begin position="82"/>
        <end position="104"/>
    </location>
</feature>
<comment type="subcellular location">
    <subcellularLocation>
        <location evidence="1">Cell membrane</location>
        <topology evidence="1">Multi-pass membrane protein</topology>
    </subcellularLocation>
</comment>
<evidence type="ECO:0000313" key="10">
    <source>
        <dbReference type="EMBL" id="AVQ30207.1"/>
    </source>
</evidence>
<dbReference type="Proteomes" id="UP000241238">
    <property type="component" value="Chromosome"/>
</dbReference>
<feature type="transmembrane region" description="Helical" evidence="8">
    <location>
        <begin position="6"/>
        <end position="27"/>
    </location>
</feature>
<organism evidence="10 11">
    <name type="scientific">Fusobacterium varium ATCC 27725</name>
    <dbReference type="NCBI Taxonomy" id="469618"/>
    <lineage>
        <taxon>Bacteria</taxon>
        <taxon>Fusobacteriati</taxon>
        <taxon>Fusobacteriota</taxon>
        <taxon>Fusobacteriia</taxon>
        <taxon>Fusobacteriales</taxon>
        <taxon>Fusobacteriaceae</taxon>
        <taxon>Fusobacterium</taxon>
    </lineage>
</organism>
<evidence type="ECO:0000256" key="4">
    <source>
        <dbReference type="ARBA" id="ARBA00022679"/>
    </source>
</evidence>
<feature type="transmembrane region" description="Helical" evidence="8">
    <location>
        <begin position="353"/>
        <end position="374"/>
    </location>
</feature>
<dbReference type="PANTHER" id="PTHR33908">
    <property type="entry name" value="MANNOSYLTRANSFERASE YKCB-RELATED"/>
    <property type="match status" value="1"/>
</dbReference>
<sequence length="490" mass="58165">MENKPYRKYYLFIIFIYFIIFIPLAFFRYPDARNELKYFVVTDDMIQAKNYLILKYFSELYPDKPPLYFWILIFFKTYFKNLFFSLSLLVGSLLPSFGISILSFKLLTKLKDEKTGFFTAIILMTIPYFLGISLFLRMDMLMSFFILSSLYIFFTLYLEKDRITITKLIFMYLSIAAAILVKGGAGFVVPLLTILTFLILEKKLSFLKEIHLFKGILLIATVIGIWLYGIYLQPEGKEYISLLLGQETVGRMIKAKTHSRPFYFYFEKLPLILYPYGVLYLGALIYYLKNIKKYLSWSLLEKIGFAWSIIPLVFFSFLSGKLDIYLLPLYTGFIILCLAFIEKIKDNKYRNILIKITEGLLVIPLFLDIIFNKKKNKDNWIIYTSGTIFILYLIFPFILIKYNNEFSLKNIISLTRENNFEIVAYKFPDFLNASYEINKNIREIENKENLSKIENKKIFLVSRKKYKDDIEENKSFKLIYNNKNYYLYTN</sequence>
<dbReference type="GeneID" id="77466904"/>
<feature type="transmembrane region" description="Helical" evidence="8">
    <location>
        <begin position="141"/>
        <end position="158"/>
    </location>
</feature>
<evidence type="ECO:0000256" key="3">
    <source>
        <dbReference type="ARBA" id="ARBA00022676"/>
    </source>
</evidence>
<protein>
    <recommendedName>
        <fullName evidence="9">Glycosyltransferase RgtA/B/C/D-like domain-containing protein</fullName>
    </recommendedName>
</protein>
<evidence type="ECO:0000256" key="7">
    <source>
        <dbReference type="ARBA" id="ARBA00023136"/>
    </source>
</evidence>
<dbReference type="InterPro" id="IPR050297">
    <property type="entry name" value="LipidA_mod_glycosyltrf_83"/>
</dbReference>
<gene>
    <name evidence="10" type="ORF">C4N18_02795</name>
</gene>
<reference evidence="11" key="1">
    <citation type="journal article" date="2018" name="MSphere">
        <title>Fusobacterium Genomics Using MinION and Illumina Sequencing Enables Genome Completion and Correction.</title>
        <authorList>
            <person name="Todd S.M."/>
            <person name="Settlage R.E."/>
            <person name="Lahmers K.K."/>
            <person name="Slade D.J."/>
        </authorList>
    </citation>
    <scope>NUCLEOTIDE SEQUENCE [LARGE SCALE GENOMIC DNA]</scope>
    <source>
        <strain evidence="11">ATCC 27725</strain>
    </source>
</reference>
<dbReference type="InterPro" id="IPR038731">
    <property type="entry name" value="RgtA/B/C-like"/>
</dbReference>